<keyword evidence="3 7" id="KW-0694">RNA-binding</keyword>
<dbReference type="Pfam" id="PF00163">
    <property type="entry name" value="Ribosomal_S4"/>
    <property type="match status" value="1"/>
</dbReference>
<evidence type="ECO:0000256" key="7">
    <source>
        <dbReference type="HAMAP-Rule" id="MF_01306"/>
    </source>
</evidence>
<protein>
    <recommendedName>
        <fullName evidence="6 7">Small ribosomal subunit protein uS4</fullName>
    </recommendedName>
</protein>
<dbReference type="NCBIfam" id="TIGR01017">
    <property type="entry name" value="rpsD_bact"/>
    <property type="match status" value="1"/>
</dbReference>
<evidence type="ECO:0000259" key="9">
    <source>
        <dbReference type="SMART" id="SM01390"/>
    </source>
</evidence>
<dbReference type="Pfam" id="PF01479">
    <property type="entry name" value="S4"/>
    <property type="match status" value="1"/>
</dbReference>
<dbReference type="RefSeq" id="WP_209660353.1">
    <property type="nucleotide sequence ID" value="NZ_JAGGLI010000010.1"/>
</dbReference>
<gene>
    <name evidence="7" type="primary">rpsD</name>
    <name evidence="10" type="ORF">J2Z35_001134</name>
</gene>
<evidence type="ECO:0000313" key="11">
    <source>
        <dbReference type="Proteomes" id="UP001314903"/>
    </source>
</evidence>
<keyword evidence="4 7" id="KW-0689">Ribosomal protein</keyword>
<feature type="domain" description="RNA-binding S4" evidence="8">
    <location>
        <begin position="84"/>
        <end position="148"/>
    </location>
</feature>
<dbReference type="NCBIfam" id="NF003717">
    <property type="entry name" value="PRK05327.1"/>
    <property type="match status" value="1"/>
</dbReference>
<keyword evidence="5 7" id="KW-0687">Ribonucleoprotein</keyword>
<dbReference type="PANTHER" id="PTHR11831">
    <property type="entry name" value="30S 40S RIBOSOMAL PROTEIN"/>
    <property type="match status" value="1"/>
</dbReference>
<dbReference type="SMART" id="SM01390">
    <property type="entry name" value="Ribosomal_S4"/>
    <property type="match status" value="1"/>
</dbReference>
<dbReference type="Gene3D" id="1.10.1050.10">
    <property type="entry name" value="Ribosomal Protein S4 Delta 41, Chain A, domain 1"/>
    <property type="match status" value="1"/>
</dbReference>
<evidence type="ECO:0000313" key="10">
    <source>
        <dbReference type="EMBL" id="MBP2027340.1"/>
    </source>
</evidence>
<comment type="function">
    <text evidence="7">With S5 and S12 plays an important role in translational accuracy.</text>
</comment>
<keyword evidence="11" id="KW-1185">Reference proteome</keyword>
<evidence type="ECO:0000256" key="2">
    <source>
        <dbReference type="ARBA" id="ARBA00022730"/>
    </source>
</evidence>
<dbReference type="InterPro" id="IPR005709">
    <property type="entry name" value="Ribosomal_uS4_bac-type"/>
</dbReference>
<dbReference type="CDD" id="cd00165">
    <property type="entry name" value="S4"/>
    <property type="match status" value="1"/>
</dbReference>
<evidence type="ECO:0000256" key="4">
    <source>
        <dbReference type="ARBA" id="ARBA00022980"/>
    </source>
</evidence>
<dbReference type="Gene3D" id="3.10.290.10">
    <property type="entry name" value="RNA-binding S4 domain"/>
    <property type="match status" value="1"/>
</dbReference>
<comment type="function">
    <text evidence="7">One of the primary rRNA binding proteins, it binds directly to 16S rRNA where it nucleates assembly of the body of the 30S subunit.</text>
</comment>
<comment type="caution">
    <text evidence="10">The sequence shown here is derived from an EMBL/GenBank/DDBJ whole genome shotgun (WGS) entry which is preliminary data.</text>
</comment>
<evidence type="ECO:0000256" key="6">
    <source>
        <dbReference type="ARBA" id="ARBA00035254"/>
    </source>
</evidence>
<accession>A0ABS4KHS3</accession>
<proteinExistence type="inferred from homology"/>
<evidence type="ECO:0000256" key="1">
    <source>
        <dbReference type="ARBA" id="ARBA00007465"/>
    </source>
</evidence>
<dbReference type="PANTHER" id="PTHR11831:SF4">
    <property type="entry name" value="SMALL RIBOSOMAL SUBUNIT PROTEIN US4M"/>
    <property type="match status" value="1"/>
</dbReference>
<dbReference type="InterPro" id="IPR036986">
    <property type="entry name" value="S4_RNA-bd_sf"/>
</dbReference>
<dbReference type="InterPro" id="IPR001912">
    <property type="entry name" value="Ribosomal_uS4_N"/>
</dbReference>
<dbReference type="InterPro" id="IPR002942">
    <property type="entry name" value="S4_RNA-bd"/>
</dbReference>
<evidence type="ECO:0000256" key="5">
    <source>
        <dbReference type="ARBA" id="ARBA00023274"/>
    </source>
</evidence>
<dbReference type="HAMAP" id="MF_01306_B">
    <property type="entry name" value="Ribosomal_uS4_B"/>
    <property type="match status" value="1"/>
</dbReference>
<evidence type="ECO:0000259" key="8">
    <source>
        <dbReference type="SMART" id="SM00363"/>
    </source>
</evidence>
<keyword evidence="2 7" id="KW-0699">rRNA-binding</keyword>
<feature type="domain" description="Small ribosomal subunit protein uS4 N-terminal" evidence="9">
    <location>
        <begin position="3"/>
        <end position="83"/>
    </location>
</feature>
<comment type="similarity">
    <text evidence="1 7">Belongs to the universal ribosomal protein uS4 family.</text>
</comment>
<evidence type="ECO:0000256" key="3">
    <source>
        <dbReference type="ARBA" id="ARBA00022884"/>
    </source>
</evidence>
<name>A0ABS4KHS3_9FIRM</name>
<dbReference type="Proteomes" id="UP001314903">
    <property type="component" value="Unassembled WGS sequence"/>
</dbReference>
<dbReference type="SUPFAM" id="SSF55174">
    <property type="entry name" value="Alpha-L RNA-binding motif"/>
    <property type="match status" value="1"/>
</dbReference>
<dbReference type="PROSITE" id="PS50889">
    <property type="entry name" value="S4"/>
    <property type="match status" value="1"/>
</dbReference>
<sequence>MARPMGPRFKIVRSLGVNVFDHPKALKRGPKSHGKISEYGKQLREKQKLKAYYGVLEKQFKIYVKDALKSRENPGEKLVQRLELRLDNIAYRLGFAATLRQARQMVVHGHILVNGKKVDRPSYKINIGDTISLREKSRSNEMFKSNFEESLLGVSYLEKDKNNFSGSLIKLPLRDEIPIEVIDSYIIEFYSR</sequence>
<dbReference type="SMART" id="SM00363">
    <property type="entry name" value="S4"/>
    <property type="match status" value="1"/>
</dbReference>
<dbReference type="EMBL" id="JAGGLI010000010">
    <property type="protein sequence ID" value="MBP2027340.1"/>
    <property type="molecule type" value="Genomic_DNA"/>
</dbReference>
<dbReference type="InterPro" id="IPR022801">
    <property type="entry name" value="Ribosomal_uS4"/>
</dbReference>
<organism evidence="10 11">
    <name type="scientific">Acetoanaerobium pronyense</name>
    <dbReference type="NCBI Taxonomy" id="1482736"/>
    <lineage>
        <taxon>Bacteria</taxon>
        <taxon>Bacillati</taxon>
        <taxon>Bacillota</taxon>
        <taxon>Clostridia</taxon>
        <taxon>Peptostreptococcales</taxon>
        <taxon>Filifactoraceae</taxon>
        <taxon>Acetoanaerobium</taxon>
    </lineage>
</organism>
<comment type="subunit">
    <text evidence="7">Part of the 30S ribosomal subunit. Contacts protein S5. The interaction surface between S4 and S5 is involved in control of translational fidelity.</text>
</comment>
<dbReference type="GO" id="GO:0005840">
    <property type="term" value="C:ribosome"/>
    <property type="evidence" value="ECO:0007669"/>
    <property type="project" value="UniProtKB-KW"/>
</dbReference>
<reference evidence="10 11" key="1">
    <citation type="submission" date="2021-03" db="EMBL/GenBank/DDBJ databases">
        <title>Genomic Encyclopedia of Type Strains, Phase IV (KMG-IV): sequencing the most valuable type-strain genomes for metagenomic binning, comparative biology and taxonomic classification.</title>
        <authorList>
            <person name="Goeker M."/>
        </authorList>
    </citation>
    <scope>NUCLEOTIDE SEQUENCE [LARGE SCALE GENOMIC DNA]</scope>
    <source>
        <strain evidence="10 11">DSM 27512</strain>
    </source>
</reference>